<evidence type="ECO:0000313" key="3">
    <source>
        <dbReference type="Proteomes" id="UP001374535"/>
    </source>
</evidence>
<feature type="signal peptide" evidence="1">
    <location>
        <begin position="1"/>
        <end position="24"/>
    </location>
</feature>
<name>A0AAQ3S9K0_VIGMU</name>
<sequence length="136" mass="15872">MCLFHSKPARSRFLFVLLAPAITPRPLTVGDDVSLEQALETEEDLAPTNNQGRMYKYAKIELLLTPTKRMWHMIVLDEEQKELGRRQAPGSCPYCDGKVEAMDVEIQWKFCFLPMCFKIKRKFFCTSCARRLELFF</sequence>
<organism evidence="2 3">
    <name type="scientific">Vigna mungo</name>
    <name type="common">Black gram</name>
    <name type="synonym">Phaseolus mungo</name>
    <dbReference type="NCBI Taxonomy" id="3915"/>
    <lineage>
        <taxon>Eukaryota</taxon>
        <taxon>Viridiplantae</taxon>
        <taxon>Streptophyta</taxon>
        <taxon>Embryophyta</taxon>
        <taxon>Tracheophyta</taxon>
        <taxon>Spermatophyta</taxon>
        <taxon>Magnoliopsida</taxon>
        <taxon>eudicotyledons</taxon>
        <taxon>Gunneridae</taxon>
        <taxon>Pentapetalae</taxon>
        <taxon>rosids</taxon>
        <taxon>fabids</taxon>
        <taxon>Fabales</taxon>
        <taxon>Fabaceae</taxon>
        <taxon>Papilionoideae</taxon>
        <taxon>50 kb inversion clade</taxon>
        <taxon>NPAAA clade</taxon>
        <taxon>indigoferoid/millettioid clade</taxon>
        <taxon>Phaseoleae</taxon>
        <taxon>Vigna</taxon>
    </lineage>
</organism>
<dbReference type="AlphaFoldDB" id="A0AAQ3S9K0"/>
<dbReference type="EMBL" id="CP144699">
    <property type="protein sequence ID" value="WVZ21513.1"/>
    <property type="molecule type" value="Genomic_DNA"/>
</dbReference>
<protein>
    <submittedName>
        <fullName evidence="2">Uncharacterized protein</fullName>
    </submittedName>
</protein>
<proteinExistence type="predicted"/>
<keyword evidence="3" id="KW-1185">Reference proteome</keyword>
<dbReference type="Proteomes" id="UP001374535">
    <property type="component" value="Chromosome 2"/>
</dbReference>
<gene>
    <name evidence="2" type="ORF">V8G54_008835</name>
</gene>
<accession>A0AAQ3S9K0</accession>
<keyword evidence="1" id="KW-0732">Signal</keyword>
<evidence type="ECO:0000313" key="2">
    <source>
        <dbReference type="EMBL" id="WVZ21513.1"/>
    </source>
</evidence>
<evidence type="ECO:0000256" key="1">
    <source>
        <dbReference type="SAM" id="SignalP"/>
    </source>
</evidence>
<dbReference type="PANTHER" id="PTHR33320:SF30">
    <property type="entry name" value="OS04G0606200 PROTEIN"/>
    <property type="match status" value="1"/>
</dbReference>
<dbReference type="PANTHER" id="PTHR33320">
    <property type="entry name" value="METHIONYL-TRNA SYNTHETASE"/>
    <property type="match status" value="1"/>
</dbReference>
<reference evidence="2 3" key="1">
    <citation type="journal article" date="2023" name="Life. Sci Alliance">
        <title>Evolutionary insights into 3D genome organization and epigenetic landscape of Vigna mungo.</title>
        <authorList>
            <person name="Junaid A."/>
            <person name="Singh B."/>
            <person name="Bhatia S."/>
        </authorList>
    </citation>
    <scope>NUCLEOTIDE SEQUENCE [LARGE SCALE GENOMIC DNA]</scope>
    <source>
        <strain evidence="2">Urdbean</strain>
    </source>
</reference>
<feature type="chain" id="PRO_5042866519" evidence="1">
    <location>
        <begin position="25"/>
        <end position="136"/>
    </location>
</feature>